<feature type="compositionally biased region" description="Polar residues" evidence="12">
    <location>
        <begin position="532"/>
        <end position="553"/>
    </location>
</feature>
<dbReference type="GO" id="GO:0005634">
    <property type="term" value="C:nucleus"/>
    <property type="evidence" value="ECO:0007669"/>
    <property type="project" value="UniProtKB-SubCell"/>
</dbReference>
<feature type="region of interest" description="Disordered" evidence="12">
    <location>
        <begin position="943"/>
        <end position="982"/>
    </location>
</feature>
<feature type="region of interest" description="Disordered" evidence="12">
    <location>
        <begin position="488"/>
        <end position="576"/>
    </location>
</feature>
<organism evidence="14 15">
    <name type="scientific">Araneus ventricosus</name>
    <name type="common">Orbweaver spider</name>
    <name type="synonym">Epeira ventricosa</name>
    <dbReference type="NCBI Taxonomy" id="182803"/>
    <lineage>
        <taxon>Eukaryota</taxon>
        <taxon>Metazoa</taxon>
        <taxon>Ecdysozoa</taxon>
        <taxon>Arthropoda</taxon>
        <taxon>Chelicerata</taxon>
        <taxon>Arachnida</taxon>
        <taxon>Araneae</taxon>
        <taxon>Araneomorphae</taxon>
        <taxon>Entelegynae</taxon>
        <taxon>Araneoidea</taxon>
        <taxon>Araneidae</taxon>
        <taxon>Araneus</taxon>
    </lineage>
</organism>
<keyword evidence="5 11" id="KW-0863">Zinc-finger</keyword>
<evidence type="ECO:0000313" key="14">
    <source>
        <dbReference type="EMBL" id="GBM20778.1"/>
    </source>
</evidence>
<dbReference type="FunFam" id="3.30.160.60:FF:001175">
    <property type="entry name" value="Zinc finger, C2H2 type"/>
    <property type="match status" value="1"/>
</dbReference>
<dbReference type="GO" id="GO:0008270">
    <property type="term" value="F:zinc ion binding"/>
    <property type="evidence" value="ECO:0007669"/>
    <property type="project" value="UniProtKB-KW"/>
</dbReference>
<feature type="domain" description="C2H2-type" evidence="13">
    <location>
        <begin position="612"/>
        <end position="639"/>
    </location>
</feature>
<feature type="domain" description="C2H2-type" evidence="13">
    <location>
        <begin position="1061"/>
        <end position="1081"/>
    </location>
</feature>
<evidence type="ECO:0000256" key="12">
    <source>
        <dbReference type="SAM" id="MobiDB-lite"/>
    </source>
</evidence>
<feature type="compositionally biased region" description="Acidic residues" evidence="12">
    <location>
        <begin position="676"/>
        <end position="718"/>
    </location>
</feature>
<dbReference type="OrthoDB" id="10046198at2759"/>
<dbReference type="Proteomes" id="UP000499080">
    <property type="component" value="Unassembled WGS sequence"/>
</dbReference>
<feature type="compositionally biased region" description="Polar residues" evidence="12">
    <location>
        <begin position="952"/>
        <end position="966"/>
    </location>
</feature>
<feature type="compositionally biased region" description="Low complexity" evidence="12">
    <location>
        <begin position="511"/>
        <end position="528"/>
    </location>
</feature>
<dbReference type="GO" id="GO:0000978">
    <property type="term" value="F:RNA polymerase II cis-regulatory region sequence-specific DNA binding"/>
    <property type="evidence" value="ECO:0007669"/>
    <property type="project" value="TreeGrafter"/>
</dbReference>
<feature type="region of interest" description="Disordered" evidence="12">
    <location>
        <begin position="813"/>
        <end position="862"/>
    </location>
</feature>
<evidence type="ECO:0000256" key="7">
    <source>
        <dbReference type="ARBA" id="ARBA00022843"/>
    </source>
</evidence>
<evidence type="ECO:0000259" key="13">
    <source>
        <dbReference type="PROSITE" id="PS50157"/>
    </source>
</evidence>
<dbReference type="SMART" id="SM00355">
    <property type="entry name" value="ZnF_C2H2"/>
    <property type="match status" value="6"/>
</dbReference>
<accession>A0A4Y2DY98</accession>
<name>A0A4Y2DY98_ARAVE</name>
<dbReference type="PROSITE" id="PS50157">
    <property type="entry name" value="ZINC_FINGER_C2H2_2"/>
    <property type="match status" value="6"/>
</dbReference>
<feature type="domain" description="C2H2-type" evidence="13">
    <location>
        <begin position="263"/>
        <end position="286"/>
    </location>
</feature>
<feature type="compositionally biased region" description="Low complexity" evidence="12">
    <location>
        <begin position="489"/>
        <end position="502"/>
    </location>
</feature>
<keyword evidence="8" id="KW-0805">Transcription regulation</keyword>
<feature type="domain" description="C2H2-type" evidence="13">
    <location>
        <begin position="1031"/>
        <end position="1053"/>
    </location>
</feature>
<feature type="compositionally biased region" description="Low complexity" evidence="12">
    <location>
        <begin position="751"/>
        <end position="774"/>
    </location>
</feature>
<reference evidence="14 15" key="1">
    <citation type="journal article" date="2019" name="Sci. Rep.">
        <title>Orb-weaving spider Araneus ventricosus genome elucidates the spidroin gene catalogue.</title>
        <authorList>
            <person name="Kono N."/>
            <person name="Nakamura H."/>
            <person name="Ohtoshi R."/>
            <person name="Moran D.A.P."/>
            <person name="Shinohara A."/>
            <person name="Yoshida Y."/>
            <person name="Fujiwara M."/>
            <person name="Mori M."/>
            <person name="Tomita M."/>
            <person name="Arakawa K."/>
        </authorList>
    </citation>
    <scope>NUCLEOTIDE SEQUENCE [LARGE SCALE GENOMIC DNA]</scope>
</reference>
<feature type="compositionally biased region" description="Low complexity" evidence="12">
    <location>
        <begin position="406"/>
        <end position="420"/>
    </location>
</feature>
<dbReference type="Pfam" id="PF25491">
    <property type="entry name" value="CCHC_BCL-11A"/>
    <property type="match status" value="1"/>
</dbReference>
<feature type="region of interest" description="Disordered" evidence="12">
    <location>
        <begin position="140"/>
        <end position="203"/>
    </location>
</feature>
<evidence type="ECO:0000256" key="8">
    <source>
        <dbReference type="ARBA" id="ARBA00023015"/>
    </source>
</evidence>
<dbReference type="InterPro" id="IPR051497">
    <property type="entry name" value="Dev/Hematopoietic_TF"/>
</dbReference>
<evidence type="ECO:0000256" key="2">
    <source>
        <dbReference type="ARBA" id="ARBA00022499"/>
    </source>
</evidence>
<evidence type="ECO:0000256" key="11">
    <source>
        <dbReference type="PROSITE-ProRule" id="PRU00042"/>
    </source>
</evidence>
<dbReference type="InterPro" id="IPR013087">
    <property type="entry name" value="Znf_C2H2_type"/>
</dbReference>
<dbReference type="GO" id="GO:0003700">
    <property type="term" value="F:DNA-binding transcription factor activity"/>
    <property type="evidence" value="ECO:0007669"/>
    <property type="project" value="TreeGrafter"/>
</dbReference>
<keyword evidence="10" id="KW-0539">Nucleus</keyword>
<evidence type="ECO:0000313" key="15">
    <source>
        <dbReference type="Proteomes" id="UP000499080"/>
    </source>
</evidence>
<sequence length="1105" mass="121605">MSRRVHQPRNLSEKSKAVKSMLVDSKNPDEWDKEGLKRLELGSLQFRLHHMHRSLAIFTAAVTATWDHGNWAFSVFDPECFLLYLSADSEAELLQDTLTCGSCQKVFVLSEIVKFIQHKVHSCNKENNFIILEDGGQPDFDSDDKEGPTGPLIATSKGPPSISAPICNRKGLHHQHHHLHRNRNRAEKSSTLPNNLKFGGEDGDLQDKGPLDLDLYVKKDYEGLKKKEIPVIKEEVKDPSLRCSPKSMVNAYTNTIITEPSTYTCSTCKQTFTSAWVLVQHAQHMHGMKIYLVTPYHGSRSSSTSSANALPPAGPPPSLINSSGSLGIPLPPVLPPCSSMNGPSHHPHAHHHSVLPQQALSLENHPALQLLRMPLGERQFPPTSLNAPGMFARPSSQDFRVDMLATSSSTSGNNSEGSQQFHRINHHPSHIPPHNAPSLPGLGIGSFDPHNPFIDRGPLGLDTRPRPPPMSLGFEPQMDFYSQRLRQLAGATSPTATSASPRKPSPPFTHPPMSSSSQPSTPTSTPQPVLNLHSSASGNGTPSHQHNSTNNNPAHRGSSASSTSSKGGGVTDAAEGSPKLLKSWSCEFCGKAFRFESNLIVHRRSHTGEKPYKCPICTHSCSQASKLKRHMKTHQNSNGKSANGSENNSLASPRSTPDSTSETGKDLTSNRPRSLDEDEDGSDGQTADNEEEEEDLDDEDEEEEDELDDEEDLDDSMMAEDLSTRGPNSSTPVPRGSPNSDQNKTPKTSDDVTTNNDNNSSNTISVSNGENGNNNEEKESSKPETRHSLLSEVMDKIGLSNIQQYNEAYKKALEESSLKNSSKEDTETSNRDRSSMTENGPERPNNREDTNSNTTKHGSSNNNKALVLHQHSMDFGHGFFGAFDYNHHHHHNAFEASKRLKMDIADHLRNSNDRDSLYAGLWLPSVHGSSHRDIYDMADISRHNKSSSSESALKSVTPTNMCNRSMSPRPGTSGGTPSVTPMPGLLVNSSKSSNSTKEQRRNDTCEFCGKVFKNCSNLTVHRRSHTGEKPYKCELCSYACAQSSKLTRHMKTHGRLGKDVYRCRFCDMPFSVPSTLEKHMRKCVVNQNATGVTYMDRDSDSKDLT</sequence>
<keyword evidence="3" id="KW-0479">Metal-binding</keyword>
<feature type="domain" description="C2H2-type" evidence="13">
    <location>
        <begin position="584"/>
        <end position="611"/>
    </location>
</feature>
<evidence type="ECO:0000256" key="1">
    <source>
        <dbReference type="ARBA" id="ARBA00004123"/>
    </source>
</evidence>
<keyword evidence="2" id="KW-1017">Isopeptide bond</keyword>
<dbReference type="GO" id="GO:0006357">
    <property type="term" value="P:regulation of transcription by RNA polymerase II"/>
    <property type="evidence" value="ECO:0007669"/>
    <property type="project" value="TreeGrafter"/>
</dbReference>
<evidence type="ECO:0000256" key="4">
    <source>
        <dbReference type="ARBA" id="ARBA00022737"/>
    </source>
</evidence>
<proteinExistence type="predicted"/>
<keyword evidence="9" id="KW-0804">Transcription</keyword>
<evidence type="ECO:0000256" key="3">
    <source>
        <dbReference type="ARBA" id="ARBA00022723"/>
    </source>
</evidence>
<dbReference type="FunFam" id="3.30.160.60:FF:000046">
    <property type="entry name" value="Putative B-cell lymphoma/leukemia 11A"/>
    <property type="match status" value="1"/>
</dbReference>
<evidence type="ECO:0000256" key="10">
    <source>
        <dbReference type="ARBA" id="ARBA00023242"/>
    </source>
</evidence>
<feature type="region of interest" description="Disordered" evidence="12">
    <location>
        <begin position="1"/>
        <end position="21"/>
    </location>
</feature>
<keyword evidence="7" id="KW-0832">Ubl conjugation</keyword>
<dbReference type="InterPro" id="IPR057448">
    <property type="entry name" value="BCL-11A_Znf_CCHC"/>
</dbReference>
<evidence type="ECO:0000256" key="9">
    <source>
        <dbReference type="ARBA" id="ARBA00023163"/>
    </source>
</evidence>
<dbReference type="Gene3D" id="3.30.160.60">
    <property type="entry name" value="Classic Zinc Finger"/>
    <property type="match status" value="4"/>
</dbReference>
<comment type="subcellular location">
    <subcellularLocation>
        <location evidence="1">Nucleus</location>
    </subcellularLocation>
</comment>
<feature type="compositionally biased region" description="Polar residues" evidence="12">
    <location>
        <begin position="725"/>
        <end position="746"/>
    </location>
</feature>
<dbReference type="EMBL" id="BGPR01000447">
    <property type="protein sequence ID" value="GBM20778.1"/>
    <property type="molecule type" value="Genomic_DNA"/>
</dbReference>
<gene>
    <name evidence="14" type="primary">BCL11B_1</name>
    <name evidence="14" type="ORF">AVEN_30026_1</name>
</gene>
<feature type="region of interest" description="Disordered" evidence="12">
    <location>
        <begin position="627"/>
        <end position="786"/>
    </location>
</feature>
<dbReference type="InterPro" id="IPR036236">
    <property type="entry name" value="Znf_C2H2_sf"/>
</dbReference>
<keyword evidence="6" id="KW-0862">Zinc</keyword>
<protein>
    <submittedName>
        <fullName evidence="14">B-cell lymphoma/leukemia 11B</fullName>
    </submittedName>
</protein>
<feature type="compositionally biased region" description="Basic and acidic residues" evidence="12">
    <location>
        <begin position="813"/>
        <end position="850"/>
    </location>
</feature>
<keyword evidence="4" id="KW-0677">Repeat</keyword>
<dbReference type="FunFam" id="3.30.160.60:FF:000106">
    <property type="entry name" value="B-cell lymphoma/leukemia 11A isoform X2"/>
    <property type="match status" value="1"/>
</dbReference>
<feature type="compositionally biased region" description="Polar residues" evidence="12">
    <location>
        <begin position="634"/>
        <end position="672"/>
    </location>
</feature>
<feature type="region of interest" description="Disordered" evidence="12">
    <location>
        <begin position="301"/>
        <end position="324"/>
    </location>
</feature>
<comment type="caution">
    <text evidence="14">The sequence shown here is derived from an EMBL/GenBank/DDBJ whole genome shotgun (WGS) entry which is preliminary data.</text>
</comment>
<dbReference type="PANTHER" id="PTHR45993">
    <property type="entry name" value="B-CELL LYMPHOMA/LEUKEMIA 11"/>
    <property type="match status" value="1"/>
</dbReference>
<feature type="compositionally biased region" description="Basic and acidic residues" evidence="12">
    <location>
        <begin position="775"/>
        <end position="786"/>
    </location>
</feature>
<dbReference type="SUPFAM" id="SSF57667">
    <property type="entry name" value="beta-beta-alpha zinc fingers"/>
    <property type="match status" value="3"/>
</dbReference>
<dbReference type="FunFam" id="3.30.160.60:FF:000395">
    <property type="entry name" value="zinc finger protein 513"/>
    <property type="match status" value="1"/>
</dbReference>
<feature type="region of interest" description="Disordered" evidence="12">
    <location>
        <begin position="406"/>
        <end position="475"/>
    </location>
</feature>
<keyword evidence="15" id="KW-1185">Reference proteome</keyword>
<feature type="compositionally biased region" description="Basic residues" evidence="12">
    <location>
        <begin position="170"/>
        <end position="183"/>
    </location>
</feature>
<feature type="domain" description="C2H2-type" evidence="13">
    <location>
        <begin position="1003"/>
        <end position="1030"/>
    </location>
</feature>
<dbReference type="AlphaFoldDB" id="A0A4Y2DY98"/>
<evidence type="ECO:0000256" key="6">
    <source>
        <dbReference type="ARBA" id="ARBA00022833"/>
    </source>
</evidence>
<dbReference type="PANTHER" id="PTHR45993:SF6">
    <property type="entry name" value="C2H2-TYPE DOMAIN-CONTAINING PROTEIN"/>
    <property type="match status" value="1"/>
</dbReference>
<feature type="compositionally biased region" description="Polar residues" evidence="12">
    <location>
        <begin position="851"/>
        <end position="862"/>
    </location>
</feature>
<dbReference type="PROSITE" id="PS00028">
    <property type="entry name" value="ZINC_FINGER_C2H2_1"/>
    <property type="match status" value="5"/>
</dbReference>
<dbReference type="Pfam" id="PF00096">
    <property type="entry name" value="zf-C2H2"/>
    <property type="match status" value="5"/>
</dbReference>
<evidence type="ECO:0000256" key="5">
    <source>
        <dbReference type="ARBA" id="ARBA00022771"/>
    </source>
</evidence>